<accession>A0A7D9IHZ1</accession>
<dbReference type="SMART" id="SM00360">
    <property type="entry name" value="RRM"/>
    <property type="match status" value="1"/>
</dbReference>
<dbReference type="InterPro" id="IPR035979">
    <property type="entry name" value="RBD_domain_sf"/>
</dbReference>
<feature type="compositionally biased region" description="Basic and acidic residues" evidence="2">
    <location>
        <begin position="90"/>
        <end position="106"/>
    </location>
</feature>
<dbReference type="PANTHER" id="PTHR23189">
    <property type="entry name" value="RNA RECOGNITION MOTIF-CONTAINING"/>
    <property type="match status" value="1"/>
</dbReference>
<dbReference type="EMBL" id="CACRXK020005786">
    <property type="protein sequence ID" value="CAB4007398.1"/>
    <property type="molecule type" value="Genomic_DNA"/>
</dbReference>
<name>A0A7D9IHZ1_PARCT</name>
<protein>
    <submittedName>
        <fullName evidence="3">Msx2-interacting -like</fullName>
    </submittedName>
</protein>
<evidence type="ECO:0000256" key="1">
    <source>
        <dbReference type="ARBA" id="ARBA00022884"/>
    </source>
</evidence>
<dbReference type="Gene3D" id="3.30.70.330">
    <property type="match status" value="2"/>
</dbReference>
<dbReference type="Pfam" id="PF00076">
    <property type="entry name" value="RRM_1"/>
    <property type="match status" value="1"/>
</dbReference>
<dbReference type="InterPro" id="IPR000504">
    <property type="entry name" value="RRM_dom"/>
</dbReference>
<dbReference type="Proteomes" id="UP001152795">
    <property type="component" value="Unassembled WGS sequence"/>
</dbReference>
<evidence type="ECO:0000256" key="2">
    <source>
        <dbReference type="SAM" id="MobiDB-lite"/>
    </source>
</evidence>
<gene>
    <name evidence="3" type="ORF">PACLA_8A085319</name>
</gene>
<feature type="region of interest" description="Disordered" evidence="2">
    <location>
        <begin position="73"/>
        <end position="210"/>
    </location>
</feature>
<proteinExistence type="predicted"/>
<dbReference type="AlphaFoldDB" id="A0A7D9IHZ1"/>
<feature type="compositionally biased region" description="Low complexity" evidence="2">
    <location>
        <begin position="169"/>
        <end position="188"/>
    </location>
</feature>
<evidence type="ECO:0000313" key="3">
    <source>
        <dbReference type="EMBL" id="CAB4007398.1"/>
    </source>
</evidence>
<keyword evidence="4" id="KW-1185">Reference proteome</keyword>
<dbReference type="PROSITE" id="PS50102">
    <property type="entry name" value="RRM"/>
    <property type="match status" value="1"/>
</dbReference>
<dbReference type="OrthoDB" id="6407164at2759"/>
<comment type="caution">
    <text evidence="3">The sequence shown here is derived from an EMBL/GenBank/DDBJ whole genome shotgun (WGS) entry which is preliminary data.</text>
</comment>
<sequence>MPPVRETRHLWVGNLPDSTTERDVVEYFQRFGRIDSVKVLSKRSADGGQAAFVDFVDIRCAIKAHETPNRLGDRELRTDYNEPASSTLTRSHDEGRRYERGGRGPGDDGYSSRQTEGYSGSYGYKDGPPRRDYDRGDADERSSSRMTDENPESFRRAARNPPKRKESESGPSGSAGSDSGSDSSGSGDSDSDSDSDSSASETSRGVKKPVALQIRNLSARSNDTTIRGGLYHEFKKHGDVGQIKVFGRDNSRYAIVYFRR</sequence>
<reference evidence="3" key="1">
    <citation type="submission" date="2020-04" db="EMBL/GenBank/DDBJ databases">
        <authorList>
            <person name="Alioto T."/>
            <person name="Alioto T."/>
            <person name="Gomez Garrido J."/>
        </authorList>
    </citation>
    <scope>NUCLEOTIDE SEQUENCE</scope>
    <source>
        <strain evidence="3">A484AB</strain>
    </source>
</reference>
<feature type="compositionally biased region" description="Basic and acidic residues" evidence="2">
    <location>
        <begin position="127"/>
        <end position="155"/>
    </location>
</feature>
<dbReference type="SUPFAM" id="SSF54928">
    <property type="entry name" value="RNA-binding domain, RBD"/>
    <property type="match status" value="1"/>
</dbReference>
<organism evidence="3 4">
    <name type="scientific">Paramuricea clavata</name>
    <name type="common">Red gorgonian</name>
    <name type="synonym">Violescent sea-whip</name>
    <dbReference type="NCBI Taxonomy" id="317549"/>
    <lineage>
        <taxon>Eukaryota</taxon>
        <taxon>Metazoa</taxon>
        <taxon>Cnidaria</taxon>
        <taxon>Anthozoa</taxon>
        <taxon>Octocorallia</taxon>
        <taxon>Malacalcyonacea</taxon>
        <taxon>Plexauridae</taxon>
        <taxon>Paramuricea</taxon>
    </lineage>
</organism>
<dbReference type="GO" id="GO:0003723">
    <property type="term" value="F:RNA binding"/>
    <property type="evidence" value="ECO:0007669"/>
    <property type="project" value="UniProtKB-UniRule"/>
</dbReference>
<keyword evidence="1" id="KW-0694">RNA-binding</keyword>
<evidence type="ECO:0000313" key="4">
    <source>
        <dbReference type="Proteomes" id="UP001152795"/>
    </source>
</evidence>
<dbReference type="InterPro" id="IPR012677">
    <property type="entry name" value="Nucleotide-bd_a/b_plait_sf"/>
</dbReference>